<dbReference type="PANTHER" id="PTHR34295:SF1">
    <property type="entry name" value="BIOTIN TRANSPORTER BIOY"/>
    <property type="match status" value="1"/>
</dbReference>
<feature type="transmembrane region" description="Helical" evidence="3">
    <location>
        <begin position="168"/>
        <end position="191"/>
    </location>
</feature>
<feature type="transmembrane region" description="Helical" evidence="3">
    <location>
        <begin position="54"/>
        <end position="74"/>
    </location>
</feature>
<feature type="compositionally biased region" description="Pro residues" evidence="2">
    <location>
        <begin position="1"/>
        <end position="10"/>
    </location>
</feature>
<comment type="caution">
    <text evidence="4">The sequence shown here is derived from an EMBL/GenBank/DDBJ whole genome shotgun (WGS) entry which is preliminary data.</text>
</comment>
<organism evidence="4 5">
    <name type="scientific">Sinomonas halotolerans</name>
    <dbReference type="NCBI Taxonomy" id="1644133"/>
    <lineage>
        <taxon>Bacteria</taxon>
        <taxon>Bacillati</taxon>
        <taxon>Actinomycetota</taxon>
        <taxon>Actinomycetes</taxon>
        <taxon>Micrococcales</taxon>
        <taxon>Micrococcaceae</taxon>
        <taxon>Sinomonas</taxon>
    </lineage>
</organism>
<evidence type="ECO:0000256" key="2">
    <source>
        <dbReference type="SAM" id="MobiDB-lite"/>
    </source>
</evidence>
<reference evidence="4 5" key="1">
    <citation type="submission" date="2024-05" db="EMBL/GenBank/DDBJ databases">
        <title>Sinomonas sp. nov., isolated from a waste landfill.</title>
        <authorList>
            <person name="Zhao Y."/>
        </authorList>
    </citation>
    <scope>NUCLEOTIDE SEQUENCE [LARGE SCALE GENOMIC DNA]</scope>
    <source>
        <strain evidence="4 5">CCTCC AB2014300</strain>
    </source>
</reference>
<keyword evidence="3" id="KW-0812">Transmembrane</keyword>
<keyword evidence="3" id="KW-1133">Transmembrane helix</keyword>
<dbReference type="Proteomes" id="UP001422074">
    <property type="component" value="Unassembled WGS sequence"/>
</dbReference>
<dbReference type="Pfam" id="PF02632">
    <property type="entry name" value="BioY"/>
    <property type="match status" value="1"/>
</dbReference>
<feature type="transmembrane region" description="Helical" evidence="3">
    <location>
        <begin position="80"/>
        <end position="97"/>
    </location>
</feature>
<dbReference type="RefSeq" id="WP_345885355.1">
    <property type="nucleotide sequence ID" value="NZ_JBDFRB010000008.1"/>
</dbReference>
<dbReference type="InterPro" id="IPR003784">
    <property type="entry name" value="BioY"/>
</dbReference>
<feature type="transmembrane region" description="Helical" evidence="3">
    <location>
        <begin position="135"/>
        <end position="156"/>
    </location>
</feature>
<protein>
    <submittedName>
        <fullName evidence="4">Biotin transporter BioY</fullName>
    </submittedName>
</protein>
<dbReference type="EMBL" id="JBDFRB010000008">
    <property type="protein sequence ID" value="MEN2745000.1"/>
    <property type="molecule type" value="Genomic_DNA"/>
</dbReference>
<evidence type="ECO:0000256" key="3">
    <source>
        <dbReference type="SAM" id="Phobius"/>
    </source>
</evidence>
<comment type="similarity">
    <text evidence="1">Belongs to the BioY family.</text>
</comment>
<feature type="region of interest" description="Disordered" evidence="2">
    <location>
        <begin position="1"/>
        <end position="48"/>
    </location>
</feature>
<sequence>MSNPTAPTPAPDALAEQAEKGQTAEKGTTTETAAAAEKAQPSPRKPRRMWDSQSLALVSVFAALIAASAIVPGIPVGGLGVPITLQTFAIMLTGLVLGGSRAVAAVALYLTLAFAGLPIFSGGRAGLQVMATGSGGYIIGFIVAALLVGIAAEQIIKRLPAKRRGLWFFLAAVVVTVVASHALGVLGMMVNLKLSWEAAFLADLVFYPGDILKDAVAAVAAVAVHRAFPDVLVRRVK</sequence>
<dbReference type="Gene3D" id="1.10.1760.20">
    <property type="match status" value="1"/>
</dbReference>
<keyword evidence="3" id="KW-0472">Membrane</keyword>
<evidence type="ECO:0000313" key="4">
    <source>
        <dbReference type="EMBL" id="MEN2745000.1"/>
    </source>
</evidence>
<name>A0ABU9X0N8_9MICC</name>
<feature type="compositionally biased region" description="Low complexity" evidence="2">
    <location>
        <begin position="24"/>
        <end position="40"/>
    </location>
</feature>
<feature type="transmembrane region" description="Helical" evidence="3">
    <location>
        <begin position="104"/>
        <end position="123"/>
    </location>
</feature>
<proteinExistence type="inferred from homology"/>
<dbReference type="PANTHER" id="PTHR34295">
    <property type="entry name" value="BIOTIN TRANSPORTER BIOY"/>
    <property type="match status" value="1"/>
</dbReference>
<keyword evidence="5" id="KW-1185">Reference proteome</keyword>
<gene>
    <name evidence="4" type="ORF">ABCQ75_10685</name>
</gene>
<evidence type="ECO:0000313" key="5">
    <source>
        <dbReference type="Proteomes" id="UP001422074"/>
    </source>
</evidence>
<accession>A0ABU9X0N8</accession>
<evidence type="ECO:0000256" key="1">
    <source>
        <dbReference type="ARBA" id="ARBA00010692"/>
    </source>
</evidence>